<reference evidence="2 3" key="1">
    <citation type="submission" date="2020-04" db="EMBL/GenBank/DDBJ databases">
        <title>Advantages and limits of metagenomic assembly and binning of a giant virus.</title>
        <authorList>
            <person name="Schulz F."/>
            <person name="Andreani J."/>
            <person name="Francis R."/>
            <person name="Boudjemaa H."/>
            <person name="Bou Khalil J.Y."/>
            <person name="Lee J."/>
            <person name="La Scola B."/>
            <person name="Woyke T."/>
        </authorList>
    </citation>
    <scope>NUCLEOTIDE SEQUENCE [LARGE SCALE GENOMIC DNA]</scope>
    <source>
        <strain evidence="2 3">FV1/VV64</strain>
    </source>
</reference>
<dbReference type="Proteomes" id="UP001162001">
    <property type="component" value="Segment"/>
</dbReference>
<keyword evidence="1" id="KW-0175">Coiled coil</keyword>
<evidence type="ECO:0000313" key="3">
    <source>
        <dbReference type="Proteomes" id="UP001162001"/>
    </source>
</evidence>
<sequence>MSKTISLSTNKDPIKKIADIENIETLSIDEFNEMIKMITTDEVESIFERLQNLFMNYTIQMEEVNKKQKRIVNILREVYQQYNQEKLLIHQKQEIVCEDMKDLQTDEINKINIAI</sequence>
<protein>
    <submittedName>
        <fullName evidence="2">Uncharacterized protein</fullName>
    </submittedName>
</protein>
<evidence type="ECO:0000313" key="2">
    <source>
        <dbReference type="EMBL" id="QKF94134.1"/>
    </source>
</evidence>
<accession>A0A7D3UVL4</accession>
<evidence type="ECO:0000256" key="1">
    <source>
        <dbReference type="SAM" id="Coils"/>
    </source>
</evidence>
<gene>
    <name evidence="2" type="ORF">Fadolivirus_1_676</name>
</gene>
<name>A0A7D3UVL4_9VIRU</name>
<proteinExistence type="predicted"/>
<dbReference type="EMBL" id="MT418680">
    <property type="protein sequence ID" value="QKF94134.1"/>
    <property type="molecule type" value="Genomic_DNA"/>
</dbReference>
<feature type="coiled-coil region" evidence="1">
    <location>
        <begin position="47"/>
        <end position="85"/>
    </location>
</feature>
<keyword evidence="3" id="KW-1185">Reference proteome</keyword>
<organism evidence="2 3">
    <name type="scientific">Fadolivirus FV1/VV64</name>
    <dbReference type="NCBI Taxonomy" id="3070911"/>
    <lineage>
        <taxon>Viruses</taxon>
        <taxon>Varidnaviria</taxon>
        <taxon>Bamfordvirae</taxon>
        <taxon>Nucleocytoviricota</taxon>
        <taxon>Megaviricetes</taxon>
        <taxon>Imitervirales</taxon>
        <taxon>Mimiviridae</taxon>
        <taxon>Klosneuvirinae</taxon>
        <taxon>Fadolivirus</taxon>
        <taxon>Fadolivirus algeromassiliense</taxon>
    </lineage>
</organism>